<dbReference type="OrthoDB" id="407275at2759"/>
<dbReference type="InterPro" id="IPR016166">
    <property type="entry name" value="FAD-bd_PCMH"/>
</dbReference>
<organism evidence="6 7">
    <name type="scientific">Penicillium steckii</name>
    <dbReference type="NCBI Taxonomy" id="303698"/>
    <lineage>
        <taxon>Eukaryota</taxon>
        <taxon>Fungi</taxon>
        <taxon>Dikarya</taxon>
        <taxon>Ascomycota</taxon>
        <taxon>Pezizomycotina</taxon>
        <taxon>Eurotiomycetes</taxon>
        <taxon>Eurotiomycetidae</taxon>
        <taxon>Eurotiales</taxon>
        <taxon>Aspergillaceae</taxon>
        <taxon>Penicillium</taxon>
    </lineage>
</organism>
<dbReference type="InterPro" id="IPR006093">
    <property type="entry name" value="Oxy_OxRdtase_FAD_BS"/>
</dbReference>
<keyword evidence="7" id="KW-1185">Reference proteome</keyword>
<dbReference type="InterPro" id="IPR012951">
    <property type="entry name" value="BBE"/>
</dbReference>
<evidence type="ECO:0000256" key="2">
    <source>
        <dbReference type="ARBA" id="ARBA00022630"/>
    </source>
</evidence>
<dbReference type="PANTHER" id="PTHR42973">
    <property type="entry name" value="BINDING OXIDOREDUCTASE, PUTATIVE (AFU_ORTHOLOGUE AFUA_1G17690)-RELATED"/>
    <property type="match status" value="1"/>
</dbReference>
<keyword evidence="2" id="KW-0285">Flavoprotein</keyword>
<dbReference type="PANTHER" id="PTHR42973:SF17">
    <property type="entry name" value="OXIDASE, PUTATIVE (AFU_ORTHOLOGUE AFUA_6G14340)-RELATED"/>
    <property type="match status" value="1"/>
</dbReference>
<evidence type="ECO:0000313" key="7">
    <source>
        <dbReference type="Proteomes" id="UP000191285"/>
    </source>
</evidence>
<gene>
    <name evidence="6" type="ORF">PENSTE_c010G05780</name>
</gene>
<dbReference type="PROSITE" id="PS51387">
    <property type="entry name" value="FAD_PCMH"/>
    <property type="match status" value="1"/>
</dbReference>
<protein>
    <recommendedName>
        <fullName evidence="5">FAD-binding PCMH-type domain-containing protein</fullName>
    </recommendedName>
</protein>
<proteinExistence type="inferred from homology"/>
<dbReference type="InterPro" id="IPR016169">
    <property type="entry name" value="FAD-bd_PCMH_sub2"/>
</dbReference>
<accession>A0A1V6T7E5</accession>
<dbReference type="GO" id="GO:0016491">
    <property type="term" value="F:oxidoreductase activity"/>
    <property type="evidence" value="ECO:0007669"/>
    <property type="project" value="UniProtKB-KW"/>
</dbReference>
<dbReference type="Gene3D" id="3.40.462.20">
    <property type="match status" value="1"/>
</dbReference>
<dbReference type="PROSITE" id="PS00862">
    <property type="entry name" value="OX2_COVAL_FAD"/>
    <property type="match status" value="1"/>
</dbReference>
<dbReference type="STRING" id="303698.A0A1V6T7E5"/>
<dbReference type="AlphaFoldDB" id="A0A1V6T7E5"/>
<dbReference type="Pfam" id="PF01565">
    <property type="entry name" value="FAD_binding_4"/>
    <property type="match status" value="1"/>
</dbReference>
<evidence type="ECO:0000259" key="5">
    <source>
        <dbReference type="PROSITE" id="PS51387"/>
    </source>
</evidence>
<feature type="domain" description="FAD-binding PCMH-type" evidence="5">
    <location>
        <begin position="40"/>
        <end position="213"/>
    </location>
</feature>
<dbReference type="GO" id="GO:0071949">
    <property type="term" value="F:FAD binding"/>
    <property type="evidence" value="ECO:0007669"/>
    <property type="project" value="InterPro"/>
</dbReference>
<evidence type="ECO:0000256" key="1">
    <source>
        <dbReference type="ARBA" id="ARBA00005466"/>
    </source>
</evidence>
<evidence type="ECO:0000256" key="4">
    <source>
        <dbReference type="ARBA" id="ARBA00023002"/>
    </source>
</evidence>
<evidence type="ECO:0000313" key="6">
    <source>
        <dbReference type="EMBL" id="OQE22272.1"/>
    </source>
</evidence>
<dbReference type="EMBL" id="MLKD01000010">
    <property type="protein sequence ID" value="OQE22272.1"/>
    <property type="molecule type" value="Genomic_DNA"/>
</dbReference>
<dbReference type="Pfam" id="PF08031">
    <property type="entry name" value="BBE"/>
    <property type="match status" value="1"/>
</dbReference>
<name>A0A1V6T7E5_9EURO</name>
<dbReference type="InterPro" id="IPR036318">
    <property type="entry name" value="FAD-bd_PCMH-like_sf"/>
</dbReference>
<dbReference type="InterPro" id="IPR006094">
    <property type="entry name" value="Oxid_FAD_bind_N"/>
</dbReference>
<dbReference type="InterPro" id="IPR050416">
    <property type="entry name" value="FAD-linked_Oxidoreductase"/>
</dbReference>
<comment type="caution">
    <text evidence="6">The sequence shown here is derived from an EMBL/GenBank/DDBJ whole genome shotgun (WGS) entry which is preliminary data.</text>
</comment>
<reference evidence="7" key="1">
    <citation type="journal article" date="2017" name="Nat. Microbiol.">
        <title>Global analysis of biosynthetic gene clusters reveals vast potential of secondary metabolite production in Penicillium species.</title>
        <authorList>
            <person name="Nielsen J.C."/>
            <person name="Grijseels S."/>
            <person name="Prigent S."/>
            <person name="Ji B."/>
            <person name="Dainat J."/>
            <person name="Nielsen K.F."/>
            <person name="Frisvad J.C."/>
            <person name="Workman M."/>
            <person name="Nielsen J."/>
        </authorList>
    </citation>
    <scope>NUCLEOTIDE SEQUENCE [LARGE SCALE GENOMIC DNA]</scope>
    <source>
        <strain evidence="7">IBT 24891</strain>
    </source>
</reference>
<comment type="similarity">
    <text evidence="1">Belongs to the oxygen-dependent FAD-linked oxidoreductase family.</text>
</comment>
<dbReference type="SUPFAM" id="SSF56176">
    <property type="entry name" value="FAD-binding/transporter-associated domain-like"/>
    <property type="match status" value="1"/>
</dbReference>
<keyword evidence="4" id="KW-0560">Oxidoreductase</keyword>
<sequence>MGNSQSIAGHDCFLAAVSNNASRVAFRGSLHPIPLYNMDIPVVPAAITYPETTDEVAAIVSCAADHNYKVQPRSGGHSYGNYGLGGTDGAIVVDMMHFQHFSFNPNSEIATIGSGTLLGDLTTRLYLSGGRAVAHGTCPQVGVGGHMTIGGLGPTSREWGMALDHVEEATVVLANSSIVQASKDDYPDIFFAVKGAAASFGIVTEFQLHTHPAPTEAYQYSFTWSIGNSQDYAQVFKDWQRLVSNETLTRKFASDLVITPAGIIVSGIFFGSQEEFRAFRLESHFPPTSSSVVITLDNWLGMVGSQVEDLIQQVGGGIPVPFYSKSLPFTQKTIIPDHAVDALFEYIDKADKGTLTWFIIFDLEGGATNDVPVNATAYAHRDAFMWMQSYAINLLGSVSRETRNFLQGINDIILLSKGPSARFGAYPGYVDPYIENAQLAYWGSNLPRLEKIKADIDPRDIFHNPQSVRVKSRK</sequence>
<keyword evidence="3" id="KW-0274">FAD</keyword>
<dbReference type="Gene3D" id="3.30.465.10">
    <property type="match status" value="1"/>
</dbReference>
<evidence type="ECO:0000256" key="3">
    <source>
        <dbReference type="ARBA" id="ARBA00022827"/>
    </source>
</evidence>
<dbReference type="Proteomes" id="UP000191285">
    <property type="component" value="Unassembled WGS sequence"/>
</dbReference>